<dbReference type="GO" id="GO:0005509">
    <property type="term" value="F:calcium ion binding"/>
    <property type="evidence" value="ECO:0007669"/>
    <property type="project" value="InterPro"/>
</dbReference>
<dbReference type="InterPro" id="IPR002048">
    <property type="entry name" value="EF_hand_dom"/>
</dbReference>
<feature type="domain" description="EF-hand" evidence="3">
    <location>
        <begin position="12"/>
        <end position="47"/>
    </location>
</feature>
<dbReference type="InterPro" id="IPR011992">
    <property type="entry name" value="EF-hand-dom_pair"/>
</dbReference>
<dbReference type="RefSeq" id="XP_001313830.1">
    <property type="nucleotide sequence ID" value="XM_001313829.1"/>
</dbReference>
<evidence type="ECO:0000256" key="2">
    <source>
        <dbReference type="ARBA" id="ARBA00022837"/>
    </source>
</evidence>
<dbReference type="SUPFAM" id="SSF47473">
    <property type="entry name" value="EF-hand"/>
    <property type="match status" value="1"/>
</dbReference>
<dbReference type="STRING" id="5722.A2F2K1"/>
<dbReference type="KEGG" id="tva:4758724"/>
<dbReference type="FunFam" id="1.10.238.10:FF:000400">
    <property type="entry name" value="EF hand family protein"/>
    <property type="match status" value="1"/>
</dbReference>
<dbReference type="SMR" id="A2F2K1"/>
<dbReference type="OrthoDB" id="429467at2759"/>
<dbReference type="Pfam" id="PF13499">
    <property type="entry name" value="EF-hand_7"/>
    <property type="match status" value="1"/>
</dbReference>
<dbReference type="SMART" id="SM00054">
    <property type="entry name" value="EFh"/>
    <property type="match status" value="3"/>
</dbReference>
<feature type="domain" description="EF-hand" evidence="3">
    <location>
        <begin position="83"/>
        <end position="118"/>
    </location>
</feature>
<dbReference type="VEuPathDB" id="TrichDB:TVAG_266040"/>
<organism evidence="4 5">
    <name type="scientific">Trichomonas vaginalis (strain ATCC PRA-98 / G3)</name>
    <dbReference type="NCBI Taxonomy" id="412133"/>
    <lineage>
        <taxon>Eukaryota</taxon>
        <taxon>Metamonada</taxon>
        <taxon>Parabasalia</taxon>
        <taxon>Trichomonadida</taxon>
        <taxon>Trichomonadidae</taxon>
        <taxon>Trichomonas</taxon>
    </lineage>
</organism>
<dbReference type="eggNOG" id="KOG0027">
    <property type="taxonomic scope" value="Eukaryota"/>
</dbReference>
<dbReference type="Proteomes" id="UP000001542">
    <property type="component" value="Unassembled WGS sequence"/>
</dbReference>
<keyword evidence="1" id="KW-0677">Repeat</keyword>
<keyword evidence="2" id="KW-0106">Calcium</keyword>
<evidence type="ECO:0000259" key="3">
    <source>
        <dbReference type="PROSITE" id="PS50222"/>
    </source>
</evidence>
<dbReference type="EMBL" id="DS113586">
    <property type="protein sequence ID" value="EAY00901.1"/>
    <property type="molecule type" value="Genomic_DNA"/>
</dbReference>
<name>A2F2K1_TRIV3</name>
<dbReference type="CDD" id="cd00051">
    <property type="entry name" value="EFh"/>
    <property type="match status" value="1"/>
</dbReference>
<dbReference type="AlphaFoldDB" id="A2F2K1"/>
<feature type="domain" description="EF-hand" evidence="3">
    <location>
        <begin position="119"/>
        <end position="151"/>
    </location>
</feature>
<dbReference type="PROSITE" id="PS00018">
    <property type="entry name" value="EF_HAND_1"/>
    <property type="match status" value="1"/>
</dbReference>
<gene>
    <name evidence="4" type="ORF">TVAG_266040</name>
</gene>
<accession>A2F2K1</accession>
<keyword evidence="5" id="KW-1185">Reference proteome</keyword>
<dbReference type="InterPro" id="IPR050230">
    <property type="entry name" value="CALM/Myosin/TropC-like"/>
</dbReference>
<dbReference type="PANTHER" id="PTHR23048:SF0">
    <property type="entry name" value="CALMODULIN LIKE 3"/>
    <property type="match status" value="1"/>
</dbReference>
<reference evidence="4" key="1">
    <citation type="submission" date="2006-10" db="EMBL/GenBank/DDBJ databases">
        <authorList>
            <person name="Amadeo P."/>
            <person name="Zhao Q."/>
            <person name="Wortman J."/>
            <person name="Fraser-Liggett C."/>
            <person name="Carlton J."/>
        </authorList>
    </citation>
    <scope>NUCLEOTIDE SEQUENCE</scope>
    <source>
        <strain evidence="4">G3</strain>
    </source>
</reference>
<dbReference type="InParanoid" id="A2F2K1"/>
<sequence length="151" mass="17371">MSEEVCACLTNNQLKSFKKAFNHYSRQNNGILKPEDLPKALKMVGIRPTDEEIQEMIEEIGTDNPIDIVEFTICIYYFLRAADTQEELINAFKIFDKKKQGKLPTATIQQILTSLKHPVSQPLIQELISQLDKDGSHMIDYAEMIRLMRPN</sequence>
<dbReference type="Gene3D" id="1.10.238.10">
    <property type="entry name" value="EF-hand"/>
    <property type="match status" value="1"/>
</dbReference>
<dbReference type="InterPro" id="IPR018247">
    <property type="entry name" value="EF_Hand_1_Ca_BS"/>
</dbReference>
<evidence type="ECO:0000313" key="4">
    <source>
        <dbReference type="EMBL" id="EAY00901.1"/>
    </source>
</evidence>
<evidence type="ECO:0000256" key="1">
    <source>
        <dbReference type="ARBA" id="ARBA00022737"/>
    </source>
</evidence>
<proteinExistence type="predicted"/>
<dbReference type="VEuPathDB" id="TrichDB:TVAGG3_0980160"/>
<evidence type="ECO:0000313" key="5">
    <source>
        <dbReference type="Proteomes" id="UP000001542"/>
    </source>
</evidence>
<protein>
    <submittedName>
        <fullName evidence="4">EF hand family protein</fullName>
    </submittedName>
</protein>
<reference evidence="4" key="2">
    <citation type="journal article" date="2007" name="Science">
        <title>Draft genome sequence of the sexually transmitted pathogen Trichomonas vaginalis.</title>
        <authorList>
            <person name="Carlton J.M."/>
            <person name="Hirt R.P."/>
            <person name="Silva J.C."/>
            <person name="Delcher A.L."/>
            <person name="Schatz M."/>
            <person name="Zhao Q."/>
            <person name="Wortman J.R."/>
            <person name="Bidwell S.L."/>
            <person name="Alsmark U.C.M."/>
            <person name="Besteiro S."/>
            <person name="Sicheritz-Ponten T."/>
            <person name="Noel C.J."/>
            <person name="Dacks J.B."/>
            <person name="Foster P.G."/>
            <person name="Simillion C."/>
            <person name="Van de Peer Y."/>
            <person name="Miranda-Saavedra D."/>
            <person name="Barton G.J."/>
            <person name="Westrop G.D."/>
            <person name="Mueller S."/>
            <person name="Dessi D."/>
            <person name="Fiori P.L."/>
            <person name="Ren Q."/>
            <person name="Paulsen I."/>
            <person name="Zhang H."/>
            <person name="Bastida-Corcuera F.D."/>
            <person name="Simoes-Barbosa A."/>
            <person name="Brown M.T."/>
            <person name="Hayes R.D."/>
            <person name="Mukherjee M."/>
            <person name="Okumura C.Y."/>
            <person name="Schneider R."/>
            <person name="Smith A.J."/>
            <person name="Vanacova S."/>
            <person name="Villalvazo M."/>
            <person name="Haas B.J."/>
            <person name="Pertea M."/>
            <person name="Feldblyum T.V."/>
            <person name="Utterback T.R."/>
            <person name="Shu C.L."/>
            <person name="Osoegawa K."/>
            <person name="de Jong P.J."/>
            <person name="Hrdy I."/>
            <person name="Horvathova L."/>
            <person name="Zubacova Z."/>
            <person name="Dolezal P."/>
            <person name="Malik S.B."/>
            <person name="Logsdon J.M. Jr."/>
            <person name="Henze K."/>
            <person name="Gupta A."/>
            <person name="Wang C.C."/>
            <person name="Dunne R.L."/>
            <person name="Upcroft J.A."/>
            <person name="Upcroft P."/>
            <person name="White O."/>
            <person name="Salzberg S.L."/>
            <person name="Tang P."/>
            <person name="Chiu C.-H."/>
            <person name="Lee Y.-S."/>
            <person name="Embley T.M."/>
            <person name="Coombs G.H."/>
            <person name="Mottram J.C."/>
            <person name="Tachezy J."/>
            <person name="Fraser-Liggett C.M."/>
            <person name="Johnson P.J."/>
        </authorList>
    </citation>
    <scope>NUCLEOTIDE SEQUENCE [LARGE SCALE GENOMIC DNA]</scope>
    <source>
        <strain evidence="4">G3</strain>
    </source>
</reference>
<dbReference type="PANTHER" id="PTHR23048">
    <property type="entry name" value="MYOSIN LIGHT CHAIN 1, 3"/>
    <property type="match status" value="1"/>
</dbReference>
<dbReference type="PROSITE" id="PS50222">
    <property type="entry name" value="EF_HAND_2"/>
    <property type="match status" value="3"/>
</dbReference>